<keyword evidence="5 11" id="KW-0472">Membrane</keyword>
<comment type="caution">
    <text evidence="9">Lacks conserved residue(s) required for the propagation of feature annotation.</text>
</comment>
<name>A0A226NQA5_CALSU</name>
<evidence type="ECO:0000256" key="5">
    <source>
        <dbReference type="ARBA" id="ARBA00023136"/>
    </source>
</evidence>
<dbReference type="GO" id="GO:0030169">
    <property type="term" value="F:low-density lipoprotein particle binding"/>
    <property type="evidence" value="ECO:0007669"/>
    <property type="project" value="TreeGrafter"/>
</dbReference>
<evidence type="ECO:0000256" key="7">
    <source>
        <dbReference type="ARBA" id="ARBA00023170"/>
    </source>
</evidence>
<dbReference type="AlphaFoldDB" id="A0A226NQA5"/>
<comment type="caution">
    <text evidence="15">The sequence shown here is derived from an EMBL/GenBank/DDBJ whole genome shotgun (WGS) entry which is preliminary data.</text>
</comment>
<feature type="disulfide bond" evidence="9">
    <location>
        <begin position="78"/>
        <end position="87"/>
    </location>
</feature>
<evidence type="ECO:0000256" key="10">
    <source>
        <dbReference type="SAM" id="MobiDB-lite"/>
    </source>
</evidence>
<dbReference type="Pfam" id="PF12947">
    <property type="entry name" value="EGF_3"/>
    <property type="match status" value="3"/>
</dbReference>
<feature type="domain" description="FAS1" evidence="13">
    <location>
        <begin position="267"/>
        <end position="409"/>
    </location>
</feature>
<dbReference type="FunFam" id="2.30.180.10:FF:000005">
    <property type="entry name" value="Stabilin 2"/>
    <property type="match status" value="2"/>
</dbReference>
<evidence type="ECO:0000259" key="12">
    <source>
        <dbReference type="PROSITE" id="PS50026"/>
    </source>
</evidence>
<dbReference type="SUPFAM" id="SSF56436">
    <property type="entry name" value="C-type lectin-like"/>
    <property type="match status" value="1"/>
</dbReference>
<evidence type="ECO:0000313" key="15">
    <source>
        <dbReference type="EMBL" id="OXB69319.1"/>
    </source>
</evidence>
<evidence type="ECO:0000259" key="13">
    <source>
        <dbReference type="PROSITE" id="PS50213"/>
    </source>
</evidence>
<dbReference type="InterPro" id="IPR000538">
    <property type="entry name" value="Link_dom"/>
</dbReference>
<dbReference type="GO" id="GO:0016020">
    <property type="term" value="C:membrane"/>
    <property type="evidence" value="ECO:0007669"/>
    <property type="project" value="UniProtKB-SubCell"/>
</dbReference>
<evidence type="ECO:0000256" key="6">
    <source>
        <dbReference type="ARBA" id="ARBA00023157"/>
    </source>
</evidence>
<evidence type="ECO:0008006" key="17">
    <source>
        <dbReference type="Google" id="ProtNLM"/>
    </source>
</evidence>
<keyword evidence="16" id="KW-1185">Reference proteome</keyword>
<feature type="region of interest" description="Disordered" evidence="10">
    <location>
        <begin position="814"/>
        <end position="853"/>
    </location>
</feature>
<dbReference type="GO" id="GO:0007155">
    <property type="term" value="P:cell adhesion"/>
    <property type="evidence" value="ECO:0007669"/>
    <property type="project" value="InterPro"/>
</dbReference>
<dbReference type="InterPro" id="IPR000782">
    <property type="entry name" value="FAS1_domain"/>
</dbReference>
<organism evidence="15 16">
    <name type="scientific">Callipepla squamata</name>
    <name type="common">Scaled quail</name>
    <dbReference type="NCBI Taxonomy" id="9009"/>
    <lineage>
        <taxon>Eukaryota</taxon>
        <taxon>Metazoa</taxon>
        <taxon>Chordata</taxon>
        <taxon>Craniata</taxon>
        <taxon>Vertebrata</taxon>
        <taxon>Euteleostomi</taxon>
        <taxon>Archelosauria</taxon>
        <taxon>Archosauria</taxon>
        <taxon>Dinosauria</taxon>
        <taxon>Saurischia</taxon>
        <taxon>Theropoda</taxon>
        <taxon>Coelurosauria</taxon>
        <taxon>Aves</taxon>
        <taxon>Neognathae</taxon>
        <taxon>Galloanserae</taxon>
        <taxon>Galliformes</taxon>
        <taxon>Odontophoridae</taxon>
        <taxon>Callipepla</taxon>
    </lineage>
</organism>
<feature type="domain" description="EGF-like" evidence="12">
    <location>
        <begin position="102"/>
        <end position="143"/>
    </location>
</feature>
<dbReference type="PROSITE" id="PS50963">
    <property type="entry name" value="LINK_2"/>
    <property type="match status" value="1"/>
</dbReference>
<feature type="transmembrane region" description="Helical" evidence="11">
    <location>
        <begin position="779"/>
        <end position="799"/>
    </location>
</feature>
<dbReference type="Gene3D" id="2.30.180.10">
    <property type="entry name" value="FAS1 domain"/>
    <property type="match status" value="3"/>
</dbReference>
<evidence type="ECO:0000256" key="11">
    <source>
        <dbReference type="SAM" id="Phobius"/>
    </source>
</evidence>
<keyword evidence="4 11" id="KW-1133">Transmembrane helix</keyword>
<keyword evidence="6 9" id="KW-1015">Disulfide bond</keyword>
<dbReference type="InterPro" id="IPR036378">
    <property type="entry name" value="FAS1_dom_sf"/>
</dbReference>
<keyword evidence="8" id="KW-0325">Glycoprotein</keyword>
<proteinExistence type="predicted"/>
<feature type="compositionally biased region" description="Polar residues" evidence="10">
    <location>
        <begin position="826"/>
        <end position="845"/>
    </location>
</feature>
<comment type="subcellular location">
    <subcellularLocation>
        <location evidence="1">Membrane</location>
        <topology evidence="1">Single-pass type I membrane protein</topology>
    </subcellularLocation>
</comment>
<dbReference type="GO" id="GO:0005540">
    <property type="term" value="F:hyaluronic acid binding"/>
    <property type="evidence" value="ECO:0007669"/>
    <property type="project" value="InterPro"/>
</dbReference>
<dbReference type="PROSITE" id="PS01248">
    <property type="entry name" value="EGF_LAM_1"/>
    <property type="match status" value="1"/>
</dbReference>
<dbReference type="InterPro" id="IPR000742">
    <property type="entry name" value="EGF"/>
</dbReference>
<evidence type="ECO:0000256" key="3">
    <source>
        <dbReference type="ARBA" id="ARBA00022692"/>
    </source>
</evidence>
<dbReference type="PROSITE" id="PS00022">
    <property type="entry name" value="EGF_1"/>
    <property type="match status" value="1"/>
</dbReference>
<evidence type="ECO:0000256" key="4">
    <source>
        <dbReference type="ARBA" id="ARBA00022989"/>
    </source>
</evidence>
<dbReference type="SMART" id="SM00554">
    <property type="entry name" value="FAS1"/>
    <property type="match status" value="3"/>
</dbReference>
<reference evidence="15 16" key="1">
    <citation type="submission" date="2016-07" db="EMBL/GenBank/DDBJ databases">
        <title>Disparate Historic Effective Population Sizes Predicted by Modern Levels of Genome Diversity for the Scaled Quail (Callipepla squamata) and the Northern Bobwhite (Colinus virginianus): Inferences from First and Second Generation Draft Genome Assemblies for Sympatric New World Quail.</title>
        <authorList>
            <person name="Oldeschulte D.L."/>
            <person name="Halley Y.A."/>
            <person name="Bhattarai E.K."/>
            <person name="Brashear W.A."/>
            <person name="Hill J."/>
            <person name="Metz R.P."/>
            <person name="Johnson C.D."/>
            <person name="Rollins D."/>
            <person name="Peterson M.J."/>
            <person name="Bickhart D.M."/>
            <person name="Decker J.E."/>
            <person name="Seabury C.M."/>
        </authorList>
    </citation>
    <scope>NUCLEOTIDE SEQUENCE [LARGE SCALE GENOMIC DNA]</scope>
    <source>
        <strain evidence="15 16">Texas</strain>
        <tissue evidence="15">Leg muscle</tissue>
    </source>
</reference>
<keyword evidence="7" id="KW-0675">Receptor</keyword>
<evidence type="ECO:0000313" key="16">
    <source>
        <dbReference type="Proteomes" id="UP000198323"/>
    </source>
</evidence>
<dbReference type="SUPFAM" id="SSF82153">
    <property type="entry name" value="FAS1 domain"/>
    <property type="match status" value="3"/>
</dbReference>
<dbReference type="PANTHER" id="PTHR24038">
    <property type="entry name" value="STABILIN"/>
    <property type="match status" value="1"/>
</dbReference>
<dbReference type="SUPFAM" id="SSF57196">
    <property type="entry name" value="EGF/Laminin"/>
    <property type="match status" value="2"/>
</dbReference>
<feature type="domain" description="EGF-like" evidence="12">
    <location>
        <begin position="50"/>
        <end position="88"/>
    </location>
</feature>
<sequence length="868" mass="94283">MFTKAGEKKYCVFSENNMRLYTIQIGCQPKCAKTVITRECCAGFFGQQCQPCPGKAGSACFGNGICLDGINGSGICQCGTGFVGTACESCAEGKYGRNCDQAIDACETSNGGCSANAECRKTTPGNRVCICKAGYTGDGVVCLEINPCLENNGGCDKNAECTQTGPNQALSIRDIAGPGPFTVFIPHTNVLNSDQRVKGWLAKGVMAQILRYHMVGCASLLRSDLTTVTNVTSLHGDPIQISYTQNSLYLNNKAEIISSDTIGTNGVIHVINQILVPSHIQDFPPGSKRKNKLLGLINDPIHKPVTLFWPTDAAIRGLPQEQQDFLFKKSNTDKLVQYLKFHIVRNAEVLAYQLPRSTLLKTLQGSNLSISCGDNKEIGTLFLNDRQCKIVQRQLEFDGGIAYGIDCLLMDPSLGGRCDSFFTVDIMGYCASCFSSAKCPPGTKPKEGIYRCTYDSYGLRRDGCRRNCSMVIHTAKCCKGYFGPDCQALPPVCSPSCSANAVCMENNTCQCKPLYNGDGITCTAADLCKQNNGGCHKAANCTQLGVKIFCNCQKGYKGDGFTCLPVNPCADGFNGGCHEHAICTVIGPDKRKCDCKNNYIGDGLNCSVMQLPLDRCLQDNGQCHPDADCTDLHFQDTTVGVFHLRSPQGQYKMTYEKAKEACANESATIATYNQLLYAQKTLSGRDIEYHLSNASIVFYEDLTNGTTLLTRLGEKLLITDNRGKEYQAFTSEQPETRYVDGSAIVEWDIVASNGIIHVISEPLRAPPAPAHLHAGTGTGIFFGICLVIGVVAFIGYSYLRFRKKSTGFQHFKSKDDTDVTSLDKPQPSNITNPSYESSSALTPSEPTYDLFSDSDDQQLVISGPYDQD</sequence>
<dbReference type="PANTHER" id="PTHR24038:SF0">
    <property type="entry name" value="STABILIN-2"/>
    <property type="match status" value="1"/>
</dbReference>
<dbReference type="Pfam" id="PF00193">
    <property type="entry name" value="Xlink"/>
    <property type="match status" value="1"/>
</dbReference>
<evidence type="ECO:0000259" key="14">
    <source>
        <dbReference type="PROSITE" id="PS50963"/>
    </source>
</evidence>
<evidence type="ECO:0000256" key="1">
    <source>
        <dbReference type="ARBA" id="ARBA00004479"/>
    </source>
</evidence>
<dbReference type="GO" id="GO:0005041">
    <property type="term" value="F:low-density lipoprotein particle receptor activity"/>
    <property type="evidence" value="ECO:0007669"/>
    <property type="project" value="TreeGrafter"/>
</dbReference>
<dbReference type="Pfam" id="PF02469">
    <property type="entry name" value="Fasciclin"/>
    <property type="match status" value="3"/>
</dbReference>
<feature type="domain" description="EGF-like" evidence="12">
    <location>
        <begin position="565"/>
        <end position="607"/>
    </location>
</feature>
<dbReference type="Gene3D" id="2.10.25.10">
    <property type="entry name" value="Laminin"/>
    <property type="match status" value="4"/>
</dbReference>
<dbReference type="InterPro" id="IPR002049">
    <property type="entry name" value="LE_dom"/>
</dbReference>
<dbReference type="InterPro" id="IPR024731">
    <property type="entry name" value="NELL2-like_EGF"/>
</dbReference>
<dbReference type="STRING" id="9009.A0A226NQA5"/>
<feature type="domain" description="FAS1" evidence="13">
    <location>
        <begin position="142"/>
        <end position="275"/>
    </location>
</feature>
<keyword evidence="3 11" id="KW-0812">Transmembrane</keyword>
<dbReference type="PROSITE" id="PS01186">
    <property type="entry name" value="EGF_2"/>
    <property type="match status" value="1"/>
</dbReference>
<feature type="domain" description="Link" evidence="14">
    <location>
        <begin position="640"/>
        <end position="732"/>
    </location>
</feature>
<evidence type="ECO:0000256" key="8">
    <source>
        <dbReference type="ARBA" id="ARBA00023180"/>
    </source>
</evidence>
<dbReference type="SMART" id="SM00181">
    <property type="entry name" value="EGF"/>
    <property type="match status" value="5"/>
</dbReference>
<gene>
    <name evidence="15" type="ORF">ASZ78_015719</name>
</gene>
<dbReference type="EMBL" id="MCFN01000002">
    <property type="protein sequence ID" value="OXB69319.1"/>
    <property type="molecule type" value="Genomic_DNA"/>
</dbReference>
<keyword evidence="2 9" id="KW-0245">EGF-like domain</keyword>
<dbReference type="OrthoDB" id="286301at2759"/>
<dbReference type="PROSITE" id="PS50026">
    <property type="entry name" value="EGF_3"/>
    <property type="match status" value="3"/>
</dbReference>
<protein>
    <recommendedName>
        <fullName evidence="17">Stabilin-2</fullName>
    </recommendedName>
</protein>
<dbReference type="PROSITE" id="PS50213">
    <property type="entry name" value="FAS1"/>
    <property type="match status" value="2"/>
</dbReference>
<evidence type="ECO:0000256" key="2">
    <source>
        <dbReference type="ARBA" id="ARBA00022536"/>
    </source>
</evidence>
<accession>A0A226NQA5</accession>
<evidence type="ECO:0000256" key="9">
    <source>
        <dbReference type="PROSITE-ProRule" id="PRU00076"/>
    </source>
</evidence>
<dbReference type="FunFam" id="2.10.25.10:FF:000040">
    <property type="entry name" value="Stabilin 2"/>
    <property type="match status" value="2"/>
</dbReference>
<dbReference type="InterPro" id="IPR016187">
    <property type="entry name" value="CTDL_fold"/>
</dbReference>
<dbReference type="Proteomes" id="UP000198323">
    <property type="component" value="Unassembled WGS sequence"/>
</dbReference>
<dbReference type="SMART" id="SM00445">
    <property type="entry name" value="LINK"/>
    <property type="match status" value="1"/>
</dbReference>